<dbReference type="RefSeq" id="WP_160754462.1">
    <property type="nucleotide sequence ID" value="NZ_WTYA01000018.1"/>
</dbReference>
<proteinExistence type="predicted"/>
<comment type="caution">
    <text evidence="1">The sequence shown here is derived from an EMBL/GenBank/DDBJ whole genome shotgun (WGS) entry which is preliminary data.</text>
</comment>
<evidence type="ECO:0000313" key="2">
    <source>
        <dbReference type="Proteomes" id="UP000439780"/>
    </source>
</evidence>
<sequence length="72" mass="7775">MSRLPSPRGQITQLEAEDTIAGVQTLVPGMVPVTLGDRLAVLANAPMLPTRVQRAADLGLFDTNARNQLEMF</sequence>
<protein>
    <submittedName>
        <fullName evidence="1">Uncharacterized protein</fullName>
    </submittedName>
</protein>
<dbReference type="AlphaFoldDB" id="A0A845AIS4"/>
<reference evidence="1 2" key="1">
    <citation type="submission" date="2019-12" db="EMBL/GenBank/DDBJ databases">
        <title>Genomic-based taxomic classification of the family Erythrobacteraceae.</title>
        <authorList>
            <person name="Xu L."/>
        </authorList>
    </citation>
    <scope>NUCLEOTIDE SEQUENCE [LARGE SCALE GENOMIC DNA]</scope>
    <source>
        <strain evidence="1 2">KEMB 9005-328</strain>
    </source>
</reference>
<name>A0A845AIS4_9SPHN</name>
<gene>
    <name evidence="1" type="ORF">GRI58_15225</name>
</gene>
<dbReference type="EMBL" id="WTYA01000018">
    <property type="protein sequence ID" value="MXP30160.1"/>
    <property type="molecule type" value="Genomic_DNA"/>
</dbReference>
<keyword evidence="2" id="KW-1185">Reference proteome</keyword>
<organism evidence="1 2">
    <name type="scientific">Qipengyuania algicida</name>
    <dbReference type="NCBI Taxonomy" id="1836209"/>
    <lineage>
        <taxon>Bacteria</taxon>
        <taxon>Pseudomonadati</taxon>
        <taxon>Pseudomonadota</taxon>
        <taxon>Alphaproteobacteria</taxon>
        <taxon>Sphingomonadales</taxon>
        <taxon>Erythrobacteraceae</taxon>
        <taxon>Qipengyuania</taxon>
    </lineage>
</organism>
<accession>A0A845AIS4</accession>
<evidence type="ECO:0000313" key="1">
    <source>
        <dbReference type="EMBL" id="MXP30160.1"/>
    </source>
</evidence>
<dbReference type="Proteomes" id="UP000439780">
    <property type="component" value="Unassembled WGS sequence"/>
</dbReference>
<dbReference type="OrthoDB" id="8086136at2"/>